<accession>A0A976R5H8</accession>
<dbReference type="Pfam" id="PF20577">
    <property type="entry name" value="Phage_ORF5"/>
    <property type="match status" value="1"/>
</dbReference>
<reference evidence="1" key="1">
    <citation type="submission" date="2022-02" db="EMBL/GenBank/DDBJ databases">
        <title>Towards deciphering the DNA virus diversity associated with rodent species in the families Cricetidae and Heteromyidae.</title>
        <authorList>
            <person name="Lund M."/>
            <person name="Larsen B.B."/>
            <person name="Gryseels S."/>
            <person name="Kraberger S."/>
            <person name="Rowsey D.M."/>
            <person name="Steger L."/>
            <person name="Yule K.M."/>
            <person name="Upham N.S."/>
            <person name="Worobey M."/>
            <person name="Van Doorslaer K."/>
            <person name="Varsani A."/>
        </authorList>
    </citation>
    <scope>NUCLEOTIDE SEQUENCE</scope>
    <source>
        <strain evidence="1">NeonRodF8_33</strain>
    </source>
</reference>
<protein>
    <submittedName>
        <fullName evidence="1">Nonstructural protein</fullName>
    </submittedName>
</protein>
<sequence length="84" mass="9294">MIYPLYSVQDAATGFLTPTMDSNDASALRNFRHAMIASRDVMHTHPSDFALYRIGSFDTESGILTPLTPPALILRGSKEEIDHV</sequence>
<dbReference type="InterPro" id="IPR046781">
    <property type="entry name" value="Phage_ORF5"/>
</dbReference>
<evidence type="ECO:0000313" key="1">
    <source>
        <dbReference type="EMBL" id="UPW41636.1"/>
    </source>
</evidence>
<dbReference type="EMBL" id="OM869641">
    <property type="protein sequence ID" value="UPW41636.1"/>
    <property type="molecule type" value="Genomic_DNA"/>
</dbReference>
<name>A0A976R5H8_9VIRU</name>
<proteinExistence type="predicted"/>
<organism evidence="1">
    <name type="scientific">Peromfec virus RodF8_33</name>
    <dbReference type="NCBI Taxonomy" id="2929370"/>
    <lineage>
        <taxon>Viruses</taxon>
        <taxon>Monodnaviria</taxon>
        <taxon>Sangervirae</taxon>
        <taxon>Phixviricota</taxon>
        <taxon>Malgrandaviricetes</taxon>
        <taxon>Petitvirales</taxon>
        <taxon>Microviridae</taxon>
    </lineage>
</organism>